<name>A0A5B7JVC6_PORTR</name>
<protein>
    <submittedName>
        <fullName evidence="1">Uncharacterized protein</fullName>
    </submittedName>
</protein>
<sequence length="65" mass="7407">MNNDTQCGLNVRVDTGSRAITAPPTNGYSYLKNIFIFQGIKYMKIFVVYKKNCMLGSSYLEVLLY</sequence>
<dbReference type="AlphaFoldDB" id="A0A5B7JVC6"/>
<dbReference type="EMBL" id="VSRR010115395">
    <property type="protein sequence ID" value="MPC98749.1"/>
    <property type="molecule type" value="Genomic_DNA"/>
</dbReference>
<keyword evidence="2" id="KW-1185">Reference proteome</keyword>
<organism evidence="1 2">
    <name type="scientific">Portunus trituberculatus</name>
    <name type="common">Swimming crab</name>
    <name type="synonym">Neptunus trituberculatus</name>
    <dbReference type="NCBI Taxonomy" id="210409"/>
    <lineage>
        <taxon>Eukaryota</taxon>
        <taxon>Metazoa</taxon>
        <taxon>Ecdysozoa</taxon>
        <taxon>Arthropoda</taxon>
        <taxon>Crustacea</taxon>
        <taxon>Multicrustacea</taxon>
        <taxon>Malacostraca</taxon>
        <taxon>Eumalacostraca</taxon>
        <taxon>Eucarida</taxon>
        <taxon>Decapoda</taxon>
        <taxon>Pleocyemata</taxon>
        <taxon>Brachyura</taxon>
        <taxon>Eubrachyura</taxon>
        <taxon>Portunoidea</taxon>
        <taxon>Portunidae</taxon>
        <taxon>Portuninae</taxon>
        <taxon>Portunus</taxon>
    </lineage>
</organism>
<proteinExistence type="predicted"/>
<reference evidence="1 2" key="1">
    <citation type="submission" date="2019-05" db="EMBL/GenBank/DDBJ databases">
        <title>Another draft genome of Portunus trituberculatus and its Hox gene families provides insights of decapod evolution.</title>
        <authorList>
            <person name="Jeong J.-H."/>
            <person name="Song I."/>
            <person name="Kim S."/>
            <person name="Choi T."/>
            <person name="Kim D."/>
            <person name="Ryu S."/>
            <person name="Kim W."/>
        </authorList>
    </citation>
    <scope>NUCLEOTIDE SEQUENCE [LARGE SCALE GENOMIC DNA]</scope>
    <source>
        <tissue evidence="1">Muscle</tissue>
    </source>
</reference>
<gene>
    <name evidence="1" type="ORF">E2C01_094130</name>
</gene>
<evidence type="ECO:0000313" key="2">
    <source>
        <dbReference type="Proteomes" id="UP000324222"/>
    </source>
</evidence>
<evidence type="ECO:0000313" key="1">
    <source>
        <dbReference type="EMBL" id="MPC98749.1"/>
    </source>
</evidence>
<accession>A0A5B7JVC6</accession>
<comment type="caution">
    <text evidence="1">The sequence shown here is derived from an EMBL/GenBank/DDBJ whole genome shotgun (WGS) entry which is preliminary data.</text>
</comment>
<dbReference type="Proteomes" id="UP000324222">
    <property type="component" value="Unassembled WGS sequence"/>
</dbReference>